<reference evidence="4 5" key="1">
    <citation type="submission" date="2019-10" db="EMBL/GenBank/DDBJ databases">
        <title>Extracellular Electron Transfer in a Candidatus Methanoperedens spp. Enrichment Culture.</title>
        <authorList>
            <person name="Berger S."/>
            <person name="Rangel Shaw D."/>
            <person name="Berben T."/>
            <person name="In 'T Zandt M."/>
            <person name="Frank J."/>
            <person name="Reimann J."/>
            <person name="Jetten M.S.M."/>
            <person name="Welte C.U."/>
        </authorList>
    </citation>
    <scope>NUCLEOTIDE SEQUENCE [LARGE SCALE GENOMIC DNA]</scope>
    <source>
        <strain evidence="4">SB12</strain>
    </source>
</reference>
<dbReference type="Gene3D" id="2.70.70.10">
    <property type="entry name" value="Glucose Permease (Domain IIA)"/>
    <property type="match status" value="1"/>
</dbReference>
<evidence type="ECO:0000259" key="3">
    <source>
        <dbReference type="PROSITE" id="PS51782"/>
    </source>
</evidence>
<dbReference type="CDD" id="cd00118">
    <property type="entry name" value="LysM"/>
    <property type="match status" value="2"/>
</dbReference>
<name>A0A833H1C4_9LEPT</name>
<dbReference type="GO" id="GO:0004222">
    <property type="term" value="F:metalloendopeptidase activity"/>
    <property type="evidence" value="ECO:0007669"/>
    <property type="project" value="TreeGrafter"/>
</dbReference>
<dbReference type="InterPro" id="IPR050570">
    <property type="entry name" value="Cell_wall_metabolism_enzyme"/>
</dbReference>
<dbReference type="SUPFAM" id="SSF54106">
    <property type="entry name" value="LysM domain"/>
    <property type="match status" value="1"/>
</dbReference>
<dbReference type="Pfam" id="PF01551">
    <property type="entry name" value="Peptidase_M23"/>
    <property type="match status" value="1"/>
</dbReference>
<evidence type="ECO:0000256" key="2">
    <source>
        <dbReference type="SAM" id="SignalP"/>
    </source>
</evidence>
<accession>A0A833H1C4</accession>
<dbReference type="EMBL" id="WBUI01000009">
    <property type="protein sequence ID" value="KAB2932418.1"/>
    <property type="molecule type" value="Genomic_DNA"/>
</dbReference>
<feature type="domain" description="LysM" evidence="3">
    <location>
        <begin position="172"/>
        <end position="216"/>
    </location>
</feature>
<dbReference type="PANTHER" id="PTHR21666">
    <property type="entry name" value="PEPTIDASE-RELATED"/>
    <property type="match status" value="1"/>
</dbReference>
<comment type="caution">
    <text evidence="4">The sequence shown here is derived from an EMBL/GenBank/DDBJ whole genome shotgun (WGS) entry which is preliminary data.</text>
</comment>
<feature type="compositionally biased region" description="Basic and acidic residues" evidence="1">
    <location>
        <begin position="142"/>
        <end position="155"/>
    </location>
</feature>
<dbReference type="PROSITE" id="PS51782">
    <property type="entry name" value="LYSM"/>
    <property type="match status" value="2"/>
</dbReference>
<dbReference type="Proteomes" id="UP000460298">
    <property type="component" value="Unassembled WGS sequence"/>
</dbReference>
<evidence type="ECO:0000256" key="1">
    <source>
        <dbReference type="SAM" id="MobiDB-lite"/>
    </source>
</evidence>
<gene>
    <name evidence="4" type="ORF">F9K24_10850</name>
</gene>
<protein>
    <submittedName>
        <fullName evidence="4">M23 family metallopeptidase</fullName>
    </submittedName>
</protein>
<feature type="signal peptide" evidence="2">
    <location>
        <begin position="1"/>
        <end position="19"/>
    </location>
</feature>
<dbReference type="SUPFAM" id="SSF51261">
    <property type="entry name" value="Duplicated hybrid motif"/>
    <property type="match status" value="1"/>
</dbReference>
<feature type="region of interest" description="Disordered" evidence="1">
    <location>
        <begin position="136"/>
        <end position="161"/>
    </location>
</feature>
<organism evidence="4 5">
    <name type="scientific">Leptonema illini</name>
    <dbReference type="NCBI Taxonomy" id="183"/>
    <lineage>
        <taxon>Bacteria</taxon>
        <taxon>Pseudomonadati</taxon>
        <taxon>Spirochaetota</taxon>
        <taxon>Spirochaetia</taxon>
        <taxon>Leptospirales</taxon>
        <taxon>Leptospiraceae</taxon>
        <taxon>Leptonema</taxon>
    </lineage>
</organism>
<dbReference type="InterPro" id="IPR018392">
    <property type="entry name" value="LysM"/>
</dbReference>
<keyword evidence="2" id="KW-0732">Signal</keyword>
<dbReference type="Gene3D" id="3.10.350.10">
    <property type="entry name" value="LysM domain"/>
    <property type="match status" value="2"/>
</dbReference>
<dbReference type="SMART" id="SM00257">
    <property type="entry name" value="LysM"/>
    <property type="match status" value="2"/>
</dbReference>
<proteinExistence type="predicted"/>
<sequence>MKRLLLLFCLIPASLFSHTEQSRDHSDEIDEAITKYVEGIRRSGSVDVDEEKIRRIFGDRTELSDDEAILEEEAPESDQISFHNAGSAVHVVQKGETLFAIARKYGVAPTDLVKLNPFLNERPLYIGDKLTVRSQPAPARVVKKDEKGLPEKESSSPDNGWKKKQVVKYKVKKYTVKKGDSLSAIARKHNKSLADLLKLNDMKKNEVIQPNQVLFVEKMQITENFRYRNLFVQPVDGRLSSGFGRRRNPFVAGVYHFHKGIDLAAVIGTPFRAARDGLVVFSGRMQGYGNVIFIRHKDGYITVYGHNKLNLVKNGDIVRQGQTIGEVGRTGIATGPHLHFEVRKMDEIINPFIALKMQEVIPVSTETAQK</sequence>
<dbReference type="CDD" id="cd12797">
    <property type="entry name" value="M23_peptidase"/>
    <property type="match status" value="1"/>
</dbReference>
<feature type="chain" id="PRO_5032477100" evidence="2">
    <location>
        <begin position="20"/>
        <end position="370"/>
    </location>
</feature>
<feature type="domain" description="LysM" evidence="3">
    <location>
        <begin position="88"/>
        <end position="132"/>
    </location>
</feature>
<dbReference type="PANTHER" id="PTHR21666:SF270">
    <property type="entry name" value="MUREIN HYDROLASE ACTIVATOR ENVC"/>
    <property type="match status" value="1"/>
</dbReference>
<dbReference type="AlphaFoldDB" id="A0A833H1C4"/>
<dbReference type="InterPro" id="IPR011055">
    <property type="entry name" value="Dup_hybrid_motif"/>
</dbReference>
<evidence type="ECO:0000313" key="4">
    <source>
        <dbReference type="EMBL" id="KAB2932418.1"/>
    </source>
</evidence>
<dbReference type="InterPro" id="IPR016047">
    <property type="entry name" value="M23ase_b-sheet_dom"/>
</dbReference>
<dbReference type="Pfam" id="PF01476">
    <property type="entry name" value="LysM"/>
    <property type="match status" value="2"/>
</dbReference>
<evidence type="ECO:0000313" key="5">
    <source>
        <dbReference type="Proteomes" id="UP000460298"/>
    </source>
</evidence>
<dbReference type="InterPro" id="IPR036779">
    <property type="entry name" value="LysM_dom_sf"/>
</dbReference>